<dbReference type="STRING" id="131310.A0A0N4ZPK9"/>
<feature type="region of interest" description="Disordered" evidence="4">
    <location>
        <begin position="71"/>
        <end position="91"/>
    </location>
</feature>
<comment type="similarity">
    <text evidence="1">Belongs to the AAA ATPase family.</text>
</comment>
<feature type="domain" description="AAA+ ATPase" evidence="5">
    <location>
        <begin position="474"/>
        <end position="610"/>
    </location>
</feature>
<dbReference type="WBParaSite" id="PTRK_0001046700.1">
    <property type="protein sequence ID" value="PTRK_0001046700.1"/>
    <property type="gene ID" value="PTRK_0001046700"/>
</dbReference>
<dbReference type="Pfam" id="PF00004">
    <property type="entry name" value="AAA"/>
    <property type="match status" value="2"/>
</dbReference>
<evidence type="ECO:0000256" key="3">
    <source>
        <dbReference type="ARBA" id="ARBA00022840"/>
    </source>
</evidence>
<reference evidence="7" key="1">
    <citation type="submission" date="2017-02" db="UniProtKB">
        <authorList>
            <consortium name="WormBaseParasite"/>
        </authorList>
    </citation>
    <scope>IDENTIFICATION</scope>
</reference>
<dbReference type="GO" id="GO:0016887">
    <property type="term" value="F:ATP hydrolysis activity"/>
    <property type="evidence" value="ECO:0007669"/>
    <property type="project" value="InterPro"/>
</dbReference>
<dbReference type="GO" id="GO:0042254">
    <property type="term" value="P:ribosome biogenesis"/>
    <property type="evidence" value="ECO:0007669"/>
    <property type="project" value="TreeGrafter"/>
</dbReference>
<evidence type="ECO:0000256" key="2">
    <source>
        <dbReference type="ARBA" id="ARBA00022741"/>
    </source>
</evidence>
<dbReference type="GO" id="GO:0005634">
    <property type="term" value="C:nucleus"/>
    <property type="evidence" value="ECO:0007669"/>
    <property type="project" value="TreeGrafter"/>
</dbReference>
<dbReference type="PROSITE" id="PS00674">
    <property type="entry name" value="AAA"/>
    <property type="match status" value="1"/>
</dbReference>
<proteinExistence type="inferred from homology"/>
<dbReference type="Gene3D" id="1.10.8.60">
    <property type="match status" value="2"/>
</dbReference>
<keyword evidence="2" id="KW-0547">Nucleotide-binding</keyword>
<dbReference type="Gene3D" id="3.40.50.300">
    <property type="entry name" value="P-loop containing nucleotide triphosphate hydrolases"/>
    <property type="match status" value="2"/>
</dbReference>
<sequence length="714" mass="80011">MSKNLMRSLYNNKPLNKTPNISSTSEINVDSDIAEIRVINNNLSILSNDGEVNSSTKNFTTPTNNKEFKSTIFKSKGSVGKSSHKKRKNDDIDEDIKDKLVKKAMENGMDCNGTHIIIEPTTSFDDMGGVDQQKYEALEMCLYLKQGNIFKSIGMSPPKGIILHGPRGTGKTMFAEALAKLLKIPLIKVSCTKIFGGITGKSEENLRNVFKAAEKIKSCVLLLDQVEVIASSTNKDKQSQNRLISQLMLCMDELGNNNIMEDNDSIDVNDDMEIDDGINRNLSGVIVIATTHKIEDIDEGLRRAGRFDKELFFGIPNEKGRYEILNKLTRNVKICNASEILPNICKEIPGYVGADIQSLVREASMRSIRRVLRTNFNIGRDDETLLMKTQHILEMMNYTLSDEQMSTFIVEKIDFDEARKKIQPSAIREGFATVPDTTWEDIGALSKVRDELNWAILYPITKSEIFTSLNIIPKASGILLYGPPGCGKTLVAKAVANQSRLNFISVKGPELINMYVGESERAVRTVFQRARNSAPCVIFFDEIDALAPTRSSKSQSSETRLVNQLLTEMDGVEGRSDVYLIAATNRLDIVDPAILRPGRLDRKVYVGIPSVEDKIDILIKVSKYGKVPKVENYEYTFKTICEMEKVKNFSGADITQLLHQASMIAVRDIQEGESNHHSVTIQHFERALSKMKASVSDHQMKYYLSQEFKHASEI</sequence>
<dbReference type="SUPFAM" id="SSF52540">
    <property type="entry name" value="P-loop containing nucleoside triphosphate hydrolases"/>
    <property type="match status" value="2"/>
</dbReference>
<dbReference type="SMART" id="SM00382">
    <property type="entry name" value="AAA"/>
    <property type="match status" value="2"/>
</dbReference>
<organism evidence="6 7">
    <name type="scientific">Parastrongyloides trichosuri</name>
    <name type="common">Possum-specific nematode worm</name>
    <dbReference type="NCBI Taxonomy" id="131310"/>
    <lineage>
        <taxon>Eukaryota</taxon>
        <taxon>Metazoa</taxon>
        <taxon>Ecdysozoa</taxon>
        <taxon>Nematoda</taxon>
        <taxon>Chromadorea</taxon>
        <taxon>Rhabditida</taxon>
        <taxon>Tylenchina</taxon>
        <taxon>Panagrolaimomorpha</taxon>
        <taxon>Strongyloidoidea</taxon>
        <taxon>Strongyloididae</taxon>
        <taxon>Parastrongyloides</taxon>
    </lineage>
</organism>
<dbReference type="PANTHER" id="PTHR23077:SF171">
    <property type="entry name" value="NUCLEAR VALOSIN-CONTAINING PROTEIN-LIKE"/>
    <property type="match status" value="1"/>
</dbReference>
<dbReference type="AlphaFoldDB" id="A0A0N4ZPK9"/>
<feature type="region of interest" description="Disordered" evidence="4">
    <location>
        <begin position="1"/>
        <end position="24"/>
    </location>
</feature>
<dbReference type="GO" id="GO:1990275">
    <property type="term" value="F:preribosome binding"/>
    <property type="evidence" value="ECO:0007669"/>
    <property type="project" value="TreeGrafter"/>
</dbReference>
<protein>
    <submittedName>
        <fullName evidence="7">AAA domain-containing protein</fullName>
    </submittedName>
</protein>
<evidence type="ECO:0000259" key="5">
    <source>
        <dbReference type="SMART" id="SM00382"/>
    </source>
</evidence>
<dbReference type="InterPro" id="IPR027417">
    <property type="entry name" value="P-loop_NTPase"/>
</dbReference>
<accession>A0A0N4ZPK9</accession>
<evidence type="ECO:0000256" key="4">
    <source>
        <dbReference type="SAM" id="MobiDB-lite"/>
    </source>
</evidence>
<dbReference type="Pfam" id="PF17862">
    <property type="entry name" value="AAA_lid_3"/>
    <property type="match status" value="1"/>
</dbReference>
<keyword evidence="3" id="KW-0067">ATP-binding</keyword>
<evidence type="ECO:0000313" key="6">
    <source>
        <dbReference type="Proteomes" id="UP000038045"/>
    </source>
</evidence>
<dbReference type="PANTHER" id="PTHR23077">
    <property type="entry name" value="AAA-FAMILY ATPASE"/>
    <property type="match status" value="1"/>
</dbReference>
<dbReference type="Proteomes" id="UP000038045">
    <property type="component" value="Unplaced"/>
</dbReference>
<dbReference type="InterPro" id="IPR050168">
    <property type="entry name" value="AAA_ATPase_domain"/>
</dbReference>
<dbReference type="InterPro" id="IPR003593">
    <property type="entry name" value="AAA+_ATPase"/>
</dbReference>
<evidence type="ECO:0000256" key="1">
    <source>
        <dbReference type="ARBA" id="ARBA00006914"/>
    </source>
</evidence>
<dbReference type="FunFam" id="3.40.50.300:FF:000149">
    <property type="entry name" value="Nuclear valosin-containing protein-like"/>
    <property type="match status" value="1"/>
</dbReference>
<dbReference type="InterPro" id="IPR003960">
    <property type="entry name" value="ATPase_AAA_CS"/>
</dbReference>
<dbReference type="InterPro" id="IPR041569">
    <property type="entry name" value="AAA_lid_3"/>
</dbReference>
<evidence type="ECO:0000313" key="7">
    <source>
        <dbReference type="WBParaSite" id="PTRK_0001046700.1"/>
    </source>
</evidence>
<name>A0A0N4ZPK9_PARTI</name>
<feature type="domain" description="AAA+ ATPase" evidence="5">
    <location>
        <begin position="157"/>
        <end position="317"/>
    </location>
</feature>
<dbReference type="InterPro" id="IPR003959">
    <property type="entry name" value="ATPase_AAA_core"/>
</dbReference>
<dbReference type="GO" id="GO:0003723">
    <property type="term" value="F:RNA binding"/>
    <property type="evidence" value="ECO:0007669"/>
    <property type="project" value="TreeGrafter"/>
</dbReference>
<dbReference type="GO" id="GO:0005524">
    <property type="term" value="F:ATP binding"/>
    <property type="evidence" value="ECO:0007669"/>
    <property type="project" value="UniProtKB-KW"/>
</dbReference>
<keyword evidence="6" id="KW-1185">Reference proteome</keyword>